<dbReference type="InterPro" id="IPR035595">
    <property type="entry name" value="UDP_glycos_trans_CS"/>
</dbReference>
<comment type="caution">
    <text evidence="3">The sequence shown here is derived from an EMBL/GenBank/DDBJ whole genome shotgun (WGS) entry which is preliminary data.</text>
</comment>
<dbReference type="PANTHER" id="PTHR48050:SF13">
    <property type="entry name" value="STEROL 3-BETA-GLUCOSYLTRANSFERASE UGT80A2"/>
    <property type="match status" value="1"/>
</dbReference>
<proteinExistence type="inferred from homology"/>
<evidence type="ECO:0000313" key="4">
    <source>
        <dbReference type="Proteomes" id="UP001524501"/>
    </source>
</evidence>
<accession>A0ABT1Q6K2</accession>
<reference evidence="3 4" key="1">
    <citation type="submission" date="2022-07" db="EMBL/GenBank/DDBJ databases">
        <title>Degradation activity of malathion, p-nitrophenol and potential low-temperature adaptation strategy of Rhodococcus sp. FXJ9.536.</title>
        <authorList>
            <person name="Huang J."/>
            <person name="Huang Y."/>
        </authorList>
    </citation>
    <scope>NUCLEOTIDE SEQUENCE [LARGE SCALE GENOMIC DNA]</scope>
    <source>
        <strain evidence="3 4">FXJ9.536</strain>
    </source>
</reference>
<dbReference type="Gene3D" id="3.40.50.2000">
    <property type="entry name" value="Glycogen Phosphorylase B"/>
    <property type="match status" value="1"/>
</dbReference>
<dbReference type="CDD" id="cd03784">
    <property type="entry name" value="GT1_Gtf-like"/>
    <property type="match status" value="1"/>
</dbReference>
<dbReference type="RefSeq" id="WP_255965210.1">
    <property type="nucleotide sequence ID" value="NZ_JANFQF010000001.1"/>
</dbReference>
<evidence type="ECO:0000256" key="2">
    <source>
        <dbReference type="RuleBase" id="RU003718"/>
    </source>
</evidence>
<organism evidence="3 4">
    <name type="scientific">Rhodococcus tibetensis</name>
    <dbReference type="NCBI Taxonomy" id="2965064"/>
    <lineage>
        <taxon>Bacteria</taxon>
        <taxon>Bacillati</taxon>
        <taxon>Actinomycetota</taxon>
        <taxon>Actinomycetes</taxon>
        <taxon>Mycobacteriales</taxon>
        <taxon>Nocardiaceae</taxon>
        <taxon>Rhodococcus</taxon>
    </lineage>
</organism>
<comment type="similarity">
    <text evidence="2">Belongs to the UDP-glycosyltransferase family.</text>
</comment>
<dbReference type="PANTHER" id="PTHR48050">
    <property type="entry name" value="STEROL 3-BETA-GLUCOSYLTRANSFERASE"/>
    <property type="match status" value="1"/>
</dbReference>
<protein>
    <recommendedName>
        <fullName evidence="5">Glycosyl transferase</fullName>
    </recommendedName>
</protein>
<keyword evidence="4" id="KW-1185">Reference proteome</keyword>
<dbReference type="InterPro" id="IPR002213">
    <property type="entry name" value="UDP_glucos_trans"/>
</dbReference>
<dbReference type="InterPro" id="IPR050426">
    <property type="entry name" value="Glycosyltransferase_28"/>
</dbReference>
<keyword evidence="2" id="KW-0328">Glycosyltransferase</keyword>
<gene>
    <name evidence="3" type="ORF">NOF53_01565</name>
</gene>
<name>A0ABT1Q6K2_9NOCA</name>
<keyword evidence="1 2" id="KW-0808">Transferase</keyword>
<evidence type="ECO:0000256" key="1">
    <source>
        <dbReference type="ARBA" id="ARBA00022679"/>
    </source>
</evidence>
<evidence type="ECO:0008006" key="5">
    <source>
        <dbReference type="Google" id="ProtNLM"/>
    </source>
</evidence>
<dbReference type="PROSITE" id="PS00375">
    <property type="entry name" value="UDPGT"/>
    <property type="match status" value="1"/>
</dbReference>
<dbReference type="Proteomes" id="UP001524501">
    <property type="component" value="Unassembled WGS sequence"/>
</dbReference>
<sequence>MSAVRSPESGKADKVLLISLGSAFTDQADFYRRCVKAYGDLDGWHVVLQIGKHVDEAELGPVPASVEVHRWVPQFHILHQADAFLTHAGMGGSSEGMFTGTPMIAAPQAADQFENADALVSAGVAVRVDSSTATVAELRDALARIDAEPVRHRSAELAAELRVAGGVDAAVRVLQEVVLDDGSQLLQGRPAVIRLRAPGYTDVVTGRSGSAPTPM</sequence>
<evidence type="ECO:0000313" key="3">
    <source>
        <dbReference type="EMBL" id="MCQ4117876.1"/>
    </source>
</evidence>
<dbReference type="EMBL" id="JANFQF010000001">
    <property type="protein sequence ID" value="MCQ4117876.1"/>
    <property type="molecule type" value="Genomic_DNA"/>
</dbReference>
<dbReference type="Pfam" id="PF00201">
    <property type="entry name" value="UDPGT"/>
    <property type="match status" value="1"/>
</dbReference>
<dbReference type="SUPFAM" id="SSF53756">
    <property type="entry name" value="UDP-Glycosyltransferase/glycogen phosphorylase"/>
    <property type="match status" value="1"/>
</dbReference>